<dbReference type="PANTHER" id="PTHR36452:SF1">
    <property type="entry name" value="DUF2461 DOMAIN-CONTAINING PROTEIN"/>
    <property type="match status" value="1"/>
</dbReference>
<dbReference type="PIRSF" id="PIRSF028451">
    <property type="entry name" value="UCP028451"/>
    <property type="match status" value="1"/>
</dbReference>
<reference evidence="1" key="2">
    <citation type="submission" date="2021-04" db="EMBL/GenBank/DDBJ databases">
        <authorList>
            <person name="Gilroy R."/>
        </authorList>
    </citation>
    <scope>NUCLEOTIDE SEQUENCE</scope>
    <source>
        <strain evidence="1">8470</strain>
    </source>
</reference>
<dbReference type="Pfam" id="PF09365">
    <property type="entry name" value="DUF2461"/>
    <property type="match status" value="1"/>
</dbReference>
<dbReference type="InterPro" id="IPR012808">
    <property type="entry name" value="CHP02453"/>
</dbReference>
<comment type="caution">
    <text evidence="1">The sequence shown here is derived from an EMBL/GenBank/DDBJ whole genome shotgun (WGS) entry which is preliminary data.</text>
</comment>
<dbReference type="AlphaFoldDB" id="A0A948X7L3"/>
<accession>A0A948X7L3</accession>
<protein>
    <submittedName>
        <fullName evidence="1">DUF2461 domain-containing protein</fullName>
    </submittedName>
</protein>
<evidence type="ECO:0000313" key="2">
    <source>
        <dbReference type="Proteomes" id="UP000784286"/>
    </source>
</evidence>
<gene>
    <name evidence="1" type="ORF">H9928_08720</name>
</gene>
<dbReference type="Proteomes" id="UP000784286">
    <property type="component" value="Unassembled WGS sequence"/>
</dbReference>
<dbReference type="EMBL" id="JAHLFJ010000079">
    <property type="protein sequence ID" value="MBU3856618.1"/>
    <property type="molecule type" value="Genomic_DNA"/>
</dbReference>
<dbReference type="InterPro" id="IPR015996">
    <property type="entry name" value="UCP028451"/>
</dbReference>
<reference evidence="1" key="1">
    <citation type="journal article" date="2021" name="PeerJ">
        <title>Extensive microbial diversity within the chicken gut microbiome revealed by metagenomics and culture.</title>
        <authorList>
            <person name="Gilroy R."/>
            <person name="Ravi A."/>
            <person name="Getino M."/>
            <person name="Pursley I."/>
            <person name="Horton D.L."/>
            <person name="Alikhan N.F."/>
            <person name="Baker D."/>
            <person name="Gharbi K."/>
            <person name="Hall N."/>
            <person name="Watson M."/>
            <person name="Adriaenssens E.M."/>
            <person name="Foster-Nyarko E."/>
            <person name="Jarju S."/>
            <person name="Secka A."/>
            <person name="Antonio M."/>
            <person name="Oren A."/>
            <person name="Chaudhuri R.R."/>
            <person name="La Ragione R."/>
            <person name="Hildebrand F."/>
            <person name="Pallen M.J."/>
        </authorList>
    </citation>
    <scope>NUCLEOTIDE SEQUENCE</scope>
    <source>
        <strain evidence="1">8470</strain>
    </source>
</reference>
<proteinExistence type="predicted"/>
<dbReference type="PANTHER" id="PTHR36452">
    <property type="entry name" value="CHROMOSOME 12, WHOLE GENOME SHOTGUN SEQUENCE"/>
    <property type="match status" value="1"/>
</dbReference>
<sequence>MKEIIEFLSRLEKNNNREWFHEHKSDYLAAQEKFNGFTEKLIAGIAGFDESVSGLTAKECTYRIYRDTRFSPDKRPYKCHMGAFICPGGKKSGFSGYYFQIGPHEAGYPGGNMLASGDYCFDPKALRILREDICNDNGEFEKTLRQAPLFSLDNSDMLKRVPNGFPKDAPFSPYLMYRTYCLVYEPGKDFMLKGNLLERTIDAFRTTKPFIAYLNRAISFANEEAAAR</sequence>
<dbReference type="NCBIfam" id="TIGR02453">
    <property type="entry name" value="TIGR02453 family protein"/>
    <property type="match status" value="1"/>
</dbReference>
<evidence type="ECO:0000313" key="1">
    <source>
        <dbReference type="EMBL" id="MBU3856618.1"/>
    </source>
</evidence>
<name>A0A948X7L3_9BACT</name>
<organism evidence="1 2">
    <name type="scientific">Candidatus Phocaeicola excrementipullorum</name>
    <dbReference type="NCBI Taxonomy" id="2838731"/>
    <lineage>
        <taxon>Bacteria</taxon>
        <taxon>Pseudomonadati</taxon>
        <taxon>Bacteroidota</taxon>
        <taxon>Bacteroidia</taxon>
        <taxon>Bacteroidales</taxon>
        <taxon>Bacteroidaceae</taxon>
        <taxon>Phocaeicola</taxon>
    </lineage>
</organism>